<dbReference type="Pfam" id="PF03937">
    <property type="entry name" value="Sdh5"/>
    <property type="match status" value="1"/>
</dbReference>
<evidence type="ECO:0000256" key="1">
    <source>
        <dbReference type="ARBA" id="ARBA00008571"/>
    </source>
</evidence>
<reference evidence="4" key="1">
    <citation type="journal article" date="2014" name="Int. J. Syst. Evol. Microbiol.">
        <title>Complete genome of a new Firmicutes species belonging to the dominant human colonic microbiota ('Ruminococcus bicirculans') reveals two chromosomes and a selective capacity to utilize plant glucans.</title>
        <authorList>
            <consortium name="NISC Comparative Sequencing Program"/>
            <person name="Wegmann U."/>
            <person name="Louis P."/>
            <person name="Goesmann A."/>
            <person name="Henrissat B."/>
            <person name="Duncan S.H."/>
            <person name="Flint H.J."/>
        </authorList>
    </citation>
    <scope>NUCLEOTIDE SEQUENCE</scope>
    <source>
        <strain evidence="4">NBRC 103408</strain>
    </source>
</reference>
<reference evidence="4" key="2">
    <citation type="submission" date="2023-01" db="EMBL/GenBank/DDBJ databases">
        <title>Draft genome sequence of Sneathiella chinensis strain NBRC 103408.</title>
        <authorList>
            <person name="Sun Q."/>
            <person name="Mori K."/>
        </authorList>
    </citation>
    <scope>NUCLEOTIDE SEQUENCE</scope>
    <source>
        <strain evidence="4">NBRC 103408</strain>
    </source>
</reference>
<sequence length="97" mass="11468">MSEDTIIRRKRLLHRSRYTGMKETDLMLGRFANKYLKTYSDEELDIYETLLKAGDPSIYAWAVGREEIPEEYDTSVMNQLKNFALYEHDPAQVEQDD</sequence>
<proteinExistence type="inferred from homology"/>
<dbReference type="PANTHER" id="PTHR12469">
    <property type="entry name" value="PROTEIN EMI5 HOMOLOG, MITOCHONDRIAL"/>
    <property type="match status" value="1"/>
</dbReference>
<evidence type="ECO:0000313" key="4">
    <source>
        <dbReference type="EMBL" id="GLQ07281.1"/>
    </source>
</evidence>
<dbReference type="PANTHER" id="PTHR12469:SF2">
    <property type="entry name" value="SUCCINATE DEHYDROGENASE ASSEMBLY FACTOR 2, MITOCHONDRIAL"/>
    <property type="match status" value="1"/>
</dbReference>
<comment type="caution">
    <text evidence="4">The sequence shown here is derived from an EMBL/GenBank/DDBJ whole genome shotgun (WGS) entry which is preliminary data.</text>
</comment>
<dbReference type="EMBL" id="BSNF01000008">
    <property type="protein sequence ID" value="GLQ07281.1"/>
    <property type="molecule type" value="Genomic_DNA"/>
</dbReference>
<keyword evidence="3" id="KW-0143">Chaperone</keyword>
<accession>A0ABQ5U789</accession>
<evidence type="ECO:0000256" key="2">
    <source>
        <dbReference type="ARBA" id="ARBA00019418"/>
    </source>
</evidence>
<dbReference type="InterPro" id="IPR036714">
    <property type="entry name" value="SDH_sf"/>
</dbReference>
<dbReference type="SUPFAM" id="SSF109910">
    <property type="entry name" value="YgfY-like"/>
    <property type="match status" value="1"/>
</dbReference>
<dbReference type="RefSeq" id="WP_169561336.1">
    <property type="nucleotide sequence ID" value="NZ_BSNF01000008.1"/>
</dbReference>
<evidence type="ECO:0000256" key="3">
    <source>
        <dbReference type="ARBA" id="ARBA00023186"/>
    </source>
</evidence>
<keyword evidence="5" id="KW-1185">Reference proteome</keyword>
<dbReference type="InterPro" id="IPR005631">
    <property type="entry name" value="SDH"/>
</dbReference>
<evidence type="ECO:0000313" key="5">
    <source>
        <dbReference type="Proteomes" id="UP001161409"/>
    </source>
</evidence>
<protein>
    <recommendedName>
        <fullName evidence="2">FAD assembly factor SdhE</fullName>
    </recommendedName>
</protein>
<dbReference type="Gene3D" id="1.10.150.250">
    <property type="entry name" value="Flavinator of succinate dehydrogenase"/>
    <property type="match status" value="1"/>
</dbReference>
<dbReference type="Proteomes" id="UP001161409">
    <property type="component" value="Unassembled WGS sequence"/>
</dbReference>
<comment type="similarity">
    <text evidence="1">Belongs to the SdhE FAD assembly factor family.</text>
</comment>
<gene>
    <name evidence="4" type="ORF">GCM10007924_25020</name>
</gene>
<organism evidence="4 5">
    <name type="scientific">Sneathiella chinensis</name>
    <dbReference type="NCBI Taxonomy" id="349750"/>
    <lineage>
        <taxon>Bacteria</taxon>
        <taxon>Pseudomonadati</taxon>
        <taxon>Pseudomonadota</taxon>
        <taxon>Alphaproteobacteria</taxon>
        <taxon>Sneathiellales</taxon>
        <taxon>Sneathiellaceae</taxon>
        <taxon>Sneathiella</taxon>
    </lineage>
</organism>
<name>A0ABQ5U789_9PROT</name>